<dbReference type="Proteomes" id="UP001296104">
    <property type="component" value="Unassembled WGS sequence"/>
</dbReference>
<feature type="compositionally biased region" description="Basic and acidic residues" evidence="1">
    <location>
        <begin position="655"/>
        <end position="667"/>
    </location>
</feature>
<organism evidence="2 3">
    <name type="scientific">Lecanosticta acicola</name>
    <dbReference type="NCBI Taxonomy" id="111012"/>
    <lineage>
        <taxon>Eukaryota</taxon>
        <taxon>Fungi</taxon>
        <taxon>Dikarya</taxon>
        <taxon>Ascomycota</taxon>
        <taxon>Pezizomycotina</taxon>
        <taxon>Dothideomycetes</taxon>
        <taxon>Dothideomycetidae</taxon>
        <taxon>Mycosphaerellales</taxon>
        <taxon>Mycosphaerellaceae</taxon>
        <taxon>Lecanosticta</taxon>
    </lineage>
</organism>
<feature type="compositionally biased region" description="Acidic residues" evidence="1">
    <location>
        <begin position="21"/>
        <end position="35"/>
    </location>
</feature>
<feature type="compositionally biased region" description="Polar residues" evidence="1">
    <location>
        <begin position="253"/>
        <end position="269"/>
    </location>
</feature>
<feature type="region of interest" description="Disordered" evidence="1">
    <location>
        <begin position="282"/>
        <end position="343"/>
    </location>
</feature>
<feature type="compositionally biased region" description="Basic and acidic residues" evidence="1">
    <location>
        <begin position="422"/>
        <end position="433"/>
    </location>
</feature>
<feature type="region of interest" description="Disordered" evidence="1">
    <location>
        <begin position="1"/>
        <end position="195"/>
    </location>
</feature>
<feature type="compositionally biased region" description="Acidic residues" evidence="1">
    <location>
        <begin position="541"/>
        <end position="557"/>
    </location>
</feature>
<keyword evidence="3" id="KW-1185">Reference proteome</keyword>
<feature type="compositionally biased region" description="Acidic residues" evidence="1">
    <location>
        <begin position="503"/>
        <end position="512"/>
    </location>
</feature>
<reference evidence="2" key="1">
    <citation type="submission" date="2023-11" db="EMBL/GenBank/DDBJ databases">
        <authorList>
            <person name="Alioto T."/>
            <person name="Alioto T."/>
            <person name="Gomez Garrido J."/>
        </authorList>
    </citation>
    <scope>NUCLEOTIDE SEQUENCE</scope>
</reference>
<feature type="compositionally biased region" description="Basic and acidic residues" evidence="1">
    <location>
        <begin position="441"/>
        <end position="456"/>
    </location>
</feature>
<accession>A0AAI8YS46</accession>
<feature type="region of interest" description="Disordered" evidence="1">
    <location>
        <begin position="221"/>
        <end position="270"/>
    </location>
</feature>
<protein>
    <submittedName>
        <fullName evidence="2">Uncharacterized protein</fullName>
    </submittedName>
</protein>
<feature type="region of interest" description="Disordered" evidence="1">
    <location>
        <begin position="488"/>
        <end position="667"/>
    </location>
</feature>
<feature type="compositionally biased region" description="Acidic residues" evidence="1">
    <location>
        <begin position="519"/>
        <end position="531"/>
    </location>
</feature>
<feature type="compositionally biased region" description="Polar residues" evidence="1">
    <location>
        <begin position="139"/>
        <end position="161"/>
    </location>
</feature>
<feature type="compositionally biased region" description="Low complexity" evidence="1">
    <location>
        <begin position="371"/>
        <end position="382"/>
    </location>
</feature>
<feature type="compositionally biased region" description="Acidic residues" evidence="1">
    <location>
        <begin position="624"/>
        <end position="654"/>
    </location>
</feature>
<feature type="compositionally biased region" description="Low complexity" evidence="1">
    <location>
        <begin position="319"/>
        <end position="328"/>
    </location>
</feature>
<feature type="region of interest" description="Disordered" evidence="1">
    <location>
        <begin position="357"/>
        <end position="390"/>
    </location>
</feature>
<comment type="caution">
    <text evidence="2">The sequence shown here is derived from an EMBL/GenBank/DDBJ whole genome shotgun (WGS) entry which is preliminary data.</text>
</comment>
<evidence type="ECO:0000313" key="2">
    <source>
        <dbReference type="EMBL" id="CAK3807910.1"/>
    </source>
</evidence>
<feature type="region of interest" description="Disordered" evidence="1">
    <location>
        <begin position="411"/>
        <end position="466"/>
    </location>
</feature>
<evidence type="ECO:0000313" key="3">
    <source>
        <dbReference type="Proteomes" id="UP001296104"/>
    </source>
</evidence>
<feature type="compositionally biased region" description="Acidic residues" evidence="1">
    <location>
        <begin position="601"/>
        <end position="616"/>
    </location>
</feature>
<dbReference type="AlphaFoldDB" id="A0AAI8YS46"/>
<feature type="compositionally biased region" description="Low complexity" evidence="1">
    <location>
        <begin position="60"/>
        <end position="73"/>
    </location>
</feature>
<proteinExistence type="predicted"/>
<name>A0AAI8YS46_9PEZI</name>
<sequence length="667" mass="70718">MDYAKNPITAREDDIASLFEGDIDESLGPEDDLFGEEPSAVEVAQPPPPPAEQPSRRLELALPRLALPSRAPESTPAAPPQPAQPECNGLALPSAIETPTAQPAREPYRPSGLALPPACAATASRGVPASADPRREPSTEAQSLGSSQESGPSQTTESAPTESPKAPKKGKKRSAPKDDGKPSKKFKYTPVDTKERVDKINTAVHLFGAQKARRAWMIDASAKEEATRNKFAPPPTPAKKRPAEEAFPGEGSPQPSQRARVTPSSSAPVSTEIPAAAVAAMAPEGAVAAQTAAAPSRSEPVTIDLTGEEESLPRSSGEQSAPPSSAEQLPPPPDAESIANSTAWIAEEEARVVLYGTPQSIADRERKAKKAASSQRFRANAAARREESRAETRALIAVRVGMAAQAREEAEAAKKQARKAKKGEANKKADDLARLGQAELASKDDSQQAQSHDGHTAPDSALTQEDDDFFGRYVAALDAGMEMADFANAELQLEQSQPAPQADLEEADDEAQLDAAVPSEEDGTAEEEGDLEAQLAAALSSEDDDAAEEAQQEEDLEAQLTTEAQDEGDEEVKESPDSGFGEGDREEAVEEDAGSLFGEGEAMEDAEDLFGEDDDLASVFGEGGDGEAMEEDVGGLFGEGDEEDEGELYLENPEDLSKEEWRRLNRD</sequence>
<evidence type="ECO:0000256" key="1">
    <source>
        <dbReference type="SAM" id="MobiDB-lite"/>
    </source>
</evidence>
<feature type="compositionally biased region" description="Acidic residues" evidence="1">
    <location>
        <begin position="584"/>
        <end position="593"/>
    </location>
</feature>
<gene>
    <name evidence="2" type="ORF">LECACI_7A000971</name>
</gene>
<dbReference type="EMBL" id="CAVMBE010000003">
    <property type="protein sequence ID" value="CAK3807910.1"/>
    <property type="molecule type" value="Genomic_DNA"/>
</dbReference>